<protein>
    <submittedName>
        <fullName evidence="1">Uncharacterized protein</fullName>
    </submittedName>
</protein>
<accession>A0ABW1AXM2</accession>
<dbReference type="RefSeq" id="WP_385962061.1">
    <property type="nucleotide sequence ID" value="NZ_JBHSOG010000102.1"/>
</dbReference>
<name>A0ABW1AXM2_9RHOO</name>
<gene>
    <name evidence="1" type="ORF">ACFPTN_21235</name>
</gene>
<organism evidence="1 2">
    <name type="scientific">Thauera sinica</name>
    <dbReference type="NCBI Taxonomy" id="2665146"/>
    <lineage>
        <taxon>Bacteria</taxon>
        <taxon>Pseudomonadati</taxon>
        <taxon>Pseudomonadota</taxon>
        <taxon>Betaproteobacteria</taxon>
        <taxon>Rhodocyclales</taxon>
        <taxon>Zoogloeaceae</taxon>
        <taxon>Thauera</taxon>
    </lineage>
</organism>
<comment type="caution">
    <text evidence="1">The sequence shown here is derived from an EMBL/GenBank/DDBJ whole genome shotgun (WGS) entry which is preliminary data.</text>
</comment>
<dbReference type="EMBL" id="JBHSOG010000102">
    <property type="protein sequence ID" value="MFC5771912.1"/>
    <property type="molecule type" value="Genomic_DNA"/>
</dbReference>
<feature type="non-terminal residue" evidence="1">
    <location>
        <position position="1"/>
    </location>
</feature>
<dbReference type="Proteomes" id="UP001595974">
    <property type="component" value="Unassembled WGS sequence"/>
</dbReference>
<proteinExistence type="predicted"/>
<reference evidence="2" key="1">
    <citation type="journal article" date="2019" name="Int. J. Syst. Evol. Microbiol.">
        <title>The Global Catalogue of Microorganisms (GCM) 10K type strain sequencing project: providing services to taxonomists for standard genome sequencing and annotation.</title>
        <authorList>
            <consortium name="The Broad Institute Genomics Platform"/>
            <consortium name="The Broad Institute Genome Sequencing Center for Infectious Disease"/>
            <person name="Wu L."/>
            <person name="Ma J."/>
        </authorList>
    </citation>
    <scope>NUCLEOTIDE SEQUENCE [LARGE SCALE GENOMIC DNA]</scope>
    <source>
        <strain evidence="2">SHR3</strain>
    </source>
</reference>
<sequence length="71" mass="7566">LSRDSLLHHLLAAIAKGITGILLALLSDECLDYPDAVPTPSWIGENGAEKLQATNRTGTASCPVRRLRGQV</sequence>
<evidence type="ECO:0000313" key="2">
    <source>
        <dbReference type="Proteomes" id="UP001595974"/>
    </source>
</evidence>
<evidence type="ECO:0000313" key="1">
    <source>
        <dbReference type="EMBL" id="MFC5771912.1"/>
    </source>
</evidence>
<keyword evidence="2" id="KW-1185">Reference proteome</keyword>